<gene>
    <name evidence="5" type="ORF">SPAR_30381</name>
</gene>
<keyword evidence="1" id="KW-0805">Transcription regulation</keyword>
<accession>A0A1R1SBA5</accession>
<keyword evidence="2" id="KW-0238">DNA-binding</keyword>
<evidence type="ECO:0000256" key="1">
    <source>
        <dbReference type="ARBA" id="ARBA00023015"/>
    </source>
</evidence>
<evidence type="ECO:0000256" key="3">
    <source>
        <dbReference type="ARBA" id="ARBA00023163"/>
    </source>
</evidence>
<protein>
    <submittedName>
        <fullName evidence="5">LacI family transcriptional regulator</fullName>
    </submittedName>
</protein>
<keyword evidence="6" id="KW-1185">Reference proteome</keyword>
<comment type="caution">
    <text evidence="5">The sequence shown here is derived from an EMBL/GenBank/DDBJ whole genome shotgun (WGS) entry which is preliminary data.</text>
</comment>
<dbReference type="AlphaFoldDB" id="A0A1R1SBA5"/>
<dbReference type="PANTHER" id="PTHR30146">
    <property type="entry name" value="LACI-RELATED TRANSCRIPTIONAL REPRESSOR"/>
    <property type="match status" value="1"/>
</dbReference>
<evidence type="ECO:0000313" key="5">
    <source>
        <dbReference type="EMBL" id="OMI35671.1"/>
    </source>
</evidence>
<evidence type="ECO:0000313" key="6">
    <source>
        <dbReference type="Proteomes" id="UP000186168"/>
    </source>
</evidence>
<dbReference type="InterPro" id="IPR028082">
    <property type="entry name" value="Peripla_BP_I"/>
</dbReference>
<dbReference type="RefSeq" id="WP_076971378.1">
    <property type="nucleotide sequence ID" value="NZ_ASQP01000391.1"/>
</dbReference>
<evidence type="ECO:0000256" key="2">
    <source>
        <dbReference type="ARBA" id="ARBA00023125"/>
    </source>
</evidence>
<dbReference type="GO" id="GO:0003700">
    <property type="term" value="F:DNA-binding transcription factor activity"/>
    <property type="evidence" value="ECO:0007669"/>
    <property type="project" value="TreeGrafter"/>
</dbReference>
<name>A0A1R1SBA5_9ACTN</name>
<proteinExistence type="predicted"/>
<organism evidence="5 6">
    <name type="scientific">Streptomyces sparsogenes DSM 40356</name>
    <dbReference type="NCBI Taxonomy" id="1331668"/>
    <lineage>
        <taxon>Bacteria</taxon>
        <taxon>Bacillati</taxon>
        <taxon>Actinomycetota</taxon>
        <taxon>Actinomycetes</taxon>
        <taxon>Kitasatosporales</taxon>
        <taxon>Streptomycetaceae</taxon>
        <taxon>Streptomyces</taxon>
    </lineage>
</organism>
<dbReference type="EMBL" id="ASQP01000391">
    <property type="protein sequence ID" value="OMI35671.1"/>
    <property type="molecule type" value="Genomic_DNA"/>
</dbReference>
<dbReference type="SUPFAM" id="SSF53822">
    <property type="entry name" value="Periplasmic binding protein-like I"/>
    <property type="match status" value="1"/>
</dbReference>
<dbReference type="PANTHER" id="PTHR30146:SF155">
    <property type="entry name" value="ALANINE RACEMASE"/>
    <property type="match status" value="1"/>
</dbReference>
<dbReference type="Proteomes" id="UP000186168">
    <property type="component" value="Unassembled WGS sequence"/>
</dbReference>
<evidence type="ECO:0000259" key="4">
    <source>
        <dbReference type="Pfam" id="PF13377"/>
    </source>
</evidence>
<dbReference type="InterPro" id="IPR046335">
    <property type="entry name" value="LacI/GalR-like_sensor"/>
</dbReference>
<sequence length="287" mass="30820">MTSAHRDRTQPGALGLVLARSTRLLGVEPFFMEFITGMEERLVTRDMSVLLHVVPTYEEEIAAYRRWAEGGLVDAVAVVNLIEGDRRPAALRELGLPAILVGTWRDDPGLPAVRTDDGGPVRDAVARLAALGHRVIARVAGPQSLLHTQARTVAQEEACREAGVEAVIVEGDYTAESGARLTAELLKRTSRPTAILYDNDVMAVAGLTAAKEAGLEVPTDLSLIAWDDSTLCRLASPPLTTMTVDVHRFGVLVAEAALDHIDGRPATERWSPTAHFVQRGTTGPAPA</sequence>
<reference evidence="5 6" key="1">
    <citation type="submission" date="2013-05" db="EMBL/GenBank/DDBJ databases">
        <title>Genome sequence of Streptomyces sparsogenes DSM 40356.</title>
        <authorList>
            <person name="Coyne S."/>
            <person name="Seebeck F.P."/>
        </authorList>
    </citation>
    <scope>NUCLEOTIDE SEQUENCE [LARGE SCALE GENOMIC DNA]</scope>
    <source>
        <strain evidence="5 6">DSM 40356</strain>
    </source>
</reference>
<dbReference type="GO" id="GO:0000976">
    <property type="term" value="F:transcription cis-regulatory region binding"/>
    <property type="evidence" value="ECO:0007669"/>
    <property type="project" value="TreeGrafter"/>
</dbReference>
<feature type="domain" description="Transcriptional regulator LacI/GalR-like sensor" evidence="4">
    <location>
        <begin position="125"/>
        <end position="282"/>
    </location>
</feature>
<dbReference type="Pfam" id="PF13377">
    <property type="entry name" value="Peripla_BP_3"/>
    <property type="match status" value="1"/>
</dbReference>
<dbReference type="Gene3D" id="3.40.50.2300">
    <property type="match status" value="2"/>
</dbReference>
<keyword evidence="3" id="KW-0804">Transcription</keyword>